<evidence type="ECO:0000256" key="2">
    <source>
        <dbReference type="ARBA" id="ARBA00023315"/>
    </source>
</evidence>
<gene>
    <name evidence="4" type="ORF">DLJ82_1831</name>
</gene>
<reference evidence="4 5" key="1">
    <citation type="submission" date="2018-07" db="EMBL/GenBank/DDBJ databases">
        <title>Rhizobium leguminosarum strain:ATCC 14479 Genome sequencing and assembly.</title>
        <authorList>
            <person name="Chakraborty R."/>
        </authorList>
    </citation>
    <scope>NUCLEOTIDE SEQUENCE [LARGE SCALE GENOMIC DNA]</scope>
    <source>
        <strain evidence="4 5">ATCC 14479</strain>
    </source>
</reference>
<dbReference type="Pfam" id="PF00583">
    <property type="entry name" value="Acetyltransf_1"/>
    <property type="match status" value="1"/>
</dbReference>
<dbReference type="PROSITE" id="PS51186">
    <property type="entry name" value="GNAT"/>
    <property type="match status" value="1"/>
</dbReference>
<keyword evidence="2" id="KW-0012">Acyltransferase</keyword>
<dbReference type="Gene3D" id="3.40.630.30">
    <property type="match status" value="1"/>
</dbReference>
<feature type="domain" description="N-acetyltransferase" evidence="3">
    <location>
        <begin position="2"/>
        <end position="159"/>
    </location>
</feature>
<dbReference type="InterPro" id="IPR050832">
    <property type="entry name" value="Bact_Acetyltransf"/>
</dbReference>
<dbReference type="CDD" id="cd04301">
    <property type="entry name" value="NAT_SF"/>
    <property type="match status" value="1"/>
</dbReference>
<name>A0A2Z4YG10_RHILE</name>
<sequence>MLKVRPAKSEEVQELARIGLASWRKGILPLVAADVVSRIEKDNPFIPFLEEQGGNILVAETDGALAGLGASEHGDNHISDIWVAPEHEGKGVGSALIAALEEQFRARGFAEATIRVSADNTRALGLYRHLGYHETWRGFDHDPILDAKLEKVSLAKAIRPYGPVPLLGQ</sequence>
<dbReference type="InterPro" id="IPR000182">
    <property type="entry name" value="GNAT_dom"/>
</dbReference>
<organism evidence="4 5">
    <name type="scientific">Rhizobium leguminosarum</name>
    <dbReference type="NCBI Taxonomy" id="384"/>
    <lineage>
        <taxon>Bacteria</taxon>
        <taxon>Pseudomonadati</taxon>
        <taxon>Pseudomonadota</taxon>
        <taxon>Alphaproteobacteria</taxon>
        <taxon>Hyphomicrobiales</taxon>
        <taxon>Rhizobiaceae</taxon>
        <taxon>Rhizobium/Agrobacterium group</taxon>
        <taxon>Rhizobium</taxon>
    </lineage>
</organism>
<dbReference type="RefSeq" id="WP_112904603.1">
    <property type="nucleotide sequence ID" value="NZ_CP030760.1"/>
</dbReference>
<evidence type="ECO:0000259" key="3">
    <source>
        <dbReference type="PROSITE" id="PS51186"/>
    </source>
</evidence>
<dbReference type="GO" id="GO:0016747">
    <property type="term" value="F:acyltransferase activity, transferring groups other than amino-acyl groups"/>
    <property type="evidence" value="ECO:0007669"/>
    <property type="project" value="InterPro"/>
</dbReference>
<dbReference type="PANTHER" id="PTHR43877">
    <property type="entry name" value="AMINOALKYLPHOSPHONATE N-ACETYLTRANSFERASE-RELATED-RELATED"/>
    <property type="match status" value="1"/>
</dbReference>
<protein>
    <submittedName>
        <fullName evidence="4">Acetyltransferase (GNAT) family protein</fullName>
    </submittedName>
</protein>
<dbReference type="AlphaFoldDB" id="A0A2Z4YG10"/>
<accession>A0A2Z4YG10</accession>
<dbReference type="Proteomes" id="UP000251166">
    <property type="component" value="Chromosome"/>
</dbReference>
<evidence type="ECO:0000256" key="1">
    <source>
        <dbReference type="ARBA" id="ARBA00022679"/>
    </source>
</evidence>
<proteinExistence type="predicted"/>
<dbReference type="SUPFAM" id="SSF55729">
    <property type="entry name" value="Acyl-CoA N-acyltransferases (Nat)"/>
    <property type="match status" value="1"/>
</dbReference>
<keyword evidence="1 4" id="KW-0808">Transferase</keyword>
<dbReference type="EMBL" id="CP030760">
    <property type="protein sequence ID" value="AXA39432.1"/>
    <property type="molecule type" value="Genomic_DNA"/>
</dbReference>
<dbReference type="PANTHER" id="PTHR43877:SF2">
    <property type="entry name" value="AMINOALKYLPHOSPHONATE N-ACETYLTRANSFERASE-RELATED"/>
    <property type="match status" value="1"/>
</dbReference>
<evidence type="ECO:0000313" key="4">
    <source>
        <dbReference type="EMBL" id="AXA39432.1"/>
    </source>
</evidence>
<evidence type="ECO:0000313" key="5">
    <source>
        <dbReference type="Proteomes" id="UP000251166"/>
    </source>
</evidence>
<dbReference type="InterPro" id="IPR016181">
    <property type="entry name" value="Acyl_CoA_acyltransferase"/>
</dbReference>